<sequence length="250" mass="25868">MLRRKRRKSGLKKRGTLVRSKKTALRLCPPKKRKSGFRRHRIVRNPRWPQWTAGQQGYQGDPGAQGLAGGIGPGGQQGYQGDPGAQGLAGGIGPGGPPGADGLQGPPGPQGPEGPQGATGPQGPPGPQGPQGPQGATGPQGVPGPGIQDVIIVPEAARFFYVPGSDIVLTSSVTIPSAQFTDDNGAAASEFPKMGLANYSNLFINGMIQESSLYNISSTGLTISATRDTIYAGTPIALEIVQFSTRIIQQ</sequence>
<dbReference type="Pfam" id="PF01391">
    <property type="entry name" value="Collagen"/>
    <property type="match status" value="1"/>
</dbReference>
<dbReference type="PANTHER" id="PTHR24637">
    <property type="entry name" value="COLLAGEN"/>
    <property type="match status" value="1"/>
</dbReference>
<evidence type="ECO:0000256" key="1">
    <source>
        <dbReference type="SAM" id="MobiDB-lite"/>
    </source>
</evidence>
<dbReference type="Proteomes" id="UP001597120">
    <property type="component" value="Unassembled WGS sequence"/>
</dbReference>
<reference evidence="4" key="1">
    <citation type="journal article" date="2019" name="Int. J. Syst. Evol. Microbiol.">
        <title>The Global Catalogue of Microorganisms (GCM) 10K type strain sequencing project: providing services to taxonomists for standard genome sequencing and annotation.</title>
        <authorList>
            <consortium name="The Broad Institute Genomics Platform"/>
            <consortium name="The Broad Institute Genome Sequencing Center for Infectious Disease"/>
            <person name="Wu L."/>
            <person name="Ma J."/>
        </authorList>
    </citation>
    <scope>NUCLEOTIDE SEQUENCE [LARGE SCALE GENOMIC DNA]</scope>
    <source>
        <strain evidence="4">CCUG 57263</strain>
    </source>
</reference>
<feature type="compositionally biased region" description="Gly residues" evidence="1">
    <location>
        <begin position="66"/>
        <end position="78"/>
    </location>
</feature>
<feature type="compositionally biased region" description="Low complexity" evidence="1">
    <location>
        <begin position="131"/>
        <end position="140"/>
    </location>
</feature>
<comment type="caution">
    <text evidence="3">The sequence shown here is derived from an EMBL/GenBank/DDBJ whole genome shotgun (WGS) entry which is preliminary data.</text>
</comment>
<dbReference type="PANTHER" id="PTHR24637:SF428">
    <property type="entry name" value="SCAVENGER RECEPTOR CLASS A MEMBER 3"/>
    <property type="match status" value="1"/>
</dbReference>
<feature type="region of interest" description="Disordered" evidence="1">
    <location>
        <begin position="1"/>
        <end position="147"/>
    </location>
</feature>
<accession>A0ABW3D5U2</accession>
<evidence type="ECO:0000259" key="2">
    <source>
        <dbReference type="Pfam" id="PF13799"/>
    </source>
</evidence>
<feature type="compositionally biased region" description="Basic residues" evidence="1">
    <location>
        <begin position="1"/>
        <end position="44"/>
    </location>
</feature>
<name>A0ABW3D5U2_9BACL</name>
<dbReference type="InterPro" id="IPR008160">
    <property type="entry name" value="Collagen"/>
</dbReference>
<keyword evidence="4" id="KW-1185">Reference proteome</keyword>
<evidence type="ECO:0000313" key="4">
    <source>
        <dbReference type="Proteomes" id="UP001597120"/>
    </source>
</evidence>
<dbReference type="Pfam" id="PF13799">
    <property type="entry name" value="DUF4183"/>
    <property type="match status" value="1"/>
</dbReference>
<dbReference type="InterPro" id="IPR025237">
    <property type="entry name" value="DUF4183"/>
</dbReference>
<evidence type="ECO:0000313" key="3">
    <source>
        <dbReference type="EMBL" id="MFD0868822.1"/>
    </source>
</evidence>
<organism evidence="3 4">
    <name type="scientific">Paenibacillus residui</name>
    <dbReference type="NCBI Taxonomy" id="629724"/>
    <lineage>
        <taxon>Bacteria</taxon>
        <taxon>Bacillati</taxon>
        <taxon>Bacillota</taxon>
        <taxon>Bacilli</taxon>
        <taxon>Bacillales</taxon>
        <taxon>Paenibacillaceae</taxon>
        <taxon>Paenibacillus</taxon>
    </lineage>
</organism>
<dbReference type="RefSeq" id="WP_379286981.1">
    <property type="nucleotide sequence ID" value="NZ_JBHTIU010000023.1"/>
</dbReference>
<proteinExistence type="predicted"/>
<dbReference type="EMBL" id="JBHTIU010000023">
    <property type="protein sequence ID" value="MFD0868822.1"/>
    <property type="molecule type" value="Genomic_DNA"/>
</dbReference>
<protein>
    <submittedName>
        <fullName evidence="3">DUF4183 domain-containing protein</fullName>
    </submittedName>
</protein>
<feature type="domain" description="DUF4183" evidence="2">
    <location>
        <begin position="172"/>
        <end position="240"/>
    </location>
</feature>
<gene>
    <name evidence="3" type="ORF">ACFQ03_06645</name>
</gene>